<evidence type="ECO:0000256" key="7">
    <source>
        <dbReference type="ARBA" id="ARBA00023128"/>
    </source>
</evidence>
<proteinExistence type="inferred from homology"/>
<evidence type="ECO:0000256" key="9">
    <source>
        <dbReference type="ARBA" id="ARBA00047783"/>
    </source>
</evidence>
<keyword evidence="5 10" id="KW-0949">S-adenosyl-L-methionine</keyword>
<evidence type="ECO:0000259" key="12">
    <source>
        <dbReference type="PROSITE" id="PS51684"/>
    </source>
</evidence>
<evidence type="ECO:0000256" key="3">
    <source>
        <dbReference type="ARBA" id="ARBA00022603"/>
    </source>
</evidence>
<dbReference type="GO" id="GO:0005759">
    <property type="term" value="C:mitochondrial matrix"/>
    <property type="evidence" value="ECO:0007669"/>
    <property type="project" value="UniProtKB-SubCell"/>
</dbReference>
<keyword evidence="7 10" id="KW-0496">Mitochondrion</keyword>
<dbReference type="Proteomes" id="UP000239649">
    <property type="component" value="Unassembled WGS sequence"/>
</dbReference>
<feature type="binding site" evidence="10">
    <location>
        <begin position="306"/>
        <end position="307"/>
    </location>
    <ligand>
        <name>S-adenosyl-L-methionine</name>
        <dbReference type="ChEBI" id="CHEBI:59789"/>
    </ligand>
</feature>
<dbReference type="InterPro" id="IPR030382">
    <property type="entry name" value="MeTrfase_TRM5/TYW2"/>
</dbReference>
<dbReference type="PANTHER" id="PTHR23245">
    <property type="entry name" value="TRNA METHYLTRANSFERASE"/>
    <property type="match status" value="1"/>
</dbReference>
<sequence>MASAADAPADGAAAAAAAAADDGVPLALTDEVKQQFDEKLLLTAIRVPKQATSQYMRRLSKHLFNKPRLLNVIKDPTDDDSRLLLLDEGLAEADLASRQLAGEPACSIAELVAAEGLAVTTATMQVGYSYWPASTVLQRLLPEGLEVPSSFETVGHIAHLNLRKELLPYKRLIGQVILDKNPSLRTVVNKVATIENEFRVFPMELLAGAEGTETEVRQHGARFRLDFAKVYWNSRLEREHQRLVERFAPGEVVVDAMAGIGPFAIPAAAKGCLVYANDLNPASYEYLCINIGINRLGGKVLPFCADGRAFMRQAAAGQLDLTAAAVVVPPPKPTKPKEKGSKGQQQQQQPAAGQQQQQTAQQQTAEQQQEGAAAAAVAAAAAPNGTTSRCFQHLVMNLPAAAVEFLDALPGAFSPELWAGQQLPLVHVYTFAKGEDELAGLRRRVEASLGGQLEEEPEVTVIRDVAPQKVFCCVTFRLPASIAFAEPAKRQRVQ</sequence>
<comment type="subunit">
    <text evidence="10">Monomer.</text>
</comment>
<organism evidence="13 14">
    <name type="scientific">Micractinium conductrix</name>
    <dbReference type="NCBI Taxonomy" id="554055"/>
    <lineage>
        <taxon>Eukaryota</taxon>
        <taxon>Viridiplantae</taxon>
        <taxon>Chlorophyta</taxon>
        <taxon>core chlorophytes</taxon>
        <taxon>Trebouxiophyceae</taxon>
        <taxon>Chlorellales</taxon>
        <taxon>Chlorellaceae</taxon>
        <taxon>Chlorella clade</taxon>
        <taxon>Micractinium</taxon>
    </lineage>
</organism>
<evidence type="ECO:0000256" key="5">
    <source>
        <dbReference type="ARBA" id="ARBA00022691"/>
    </source>
</evidence>
<dbReference type="STRING" id="554055.A0A2P6VGQ2"/>
<dbReference type="AlphaFoldDB" id="A0A2P6VGQ2"/>
<feature type="region of interest" description="Disordered" evidence="11">
    <location>
        <begin position="328"/>
        <end position="367"/>
    </location>
</feature>
<name>A0A2P6VGQ2_9CHLO</name>
<comment type="function">
    <text evidence="10">Specifically methylates the N1 position of guanosine-37 in various cytoplasmic and mitochondrial tRNAs. Methylation is not dependent on the nature of the nucleoside 5' of the target nucleoside. This is the first step in the biosynthesis of wybutosine (yW), a modified base adjacent to the anticodon of tRNAs and required for accurate decoding.</text>
</comment>
<dbReference type="PANTHER" id="PTHR23245:SF36">
    <property type="entry name" value="TRNA (GUANINE(37)-N1)-METHYLTRANSFERASE"/>
    <property type="match status" value="1"/>
</dbReference>
<evidence type="ECO:0000256" key="2">
    <source>
        <dbReference type="ARBA" id="ARBA00022490"/>
    </source>
</evidence>
<feature type="binding site" evidence="10">
    <location>
        <position position="240"/>
    </location>
    <ligand>
        <name>S-adenosyl-L-methionine</name>
        <dbReference type="ChEBI" id="CHEBI:59789"/>
    </ligand>
</feature>
<feature type="binding site" evidence="10">
    <location>
        <begin position="278"/>
        <end position="279"/>
    </location>
    <ligand>
        <name>S-adenosyl-L-methionine</name>
        <dbReference type="ChEBI" id="CHEBI:59789"/>
    </ligand>
</feature>
<evidence type="ECO:0000256" key="11">
    <source>
        <dbReference type="SAM" id="MobiDB-lite"/>
    </source>
</evidence>
<dbReference type="HAMAP" id="MF_03152">
    <property type="entry name" value="TRM5"/>
    <property type="match status" value="1"/>
</dbReference>
<evidence type="ECO:0000256" key="6">
    <source>
        <dbReference type="ARBA" id="ARBA00022694"/>
    </source>
</evidence>
<keyword evidence="6 10" id="KW-0819">tRNA processing</keyword>
<keyword evidence="14" id="KW-1185">Reference proteome</keyword>
<accession>A0A2P6VGQ2</accession>
<keyword evidence="3 10" id="KW-0489">Methyltransferase</keyword>
<dbReference type="InterPro" id="IPR056743">
    <property type="entry name" value="TRM5-TYW2-like_MTfase"/>
</dbReference>
<dbReference type="GO" id="GO:0005634">
    <property type="term" value="C:nucleus"/>
    <property type="evidence" value="ECO:0007669"/>
    <property type="project" value="UniProtKB-SubCell"/>
</dbReference>
<comment type="similarity">
    <text evidence="10">Belongs to the TRM5 / TYW2 family.</text>
</comment>
<keyword evidence="8 10" id="KW-0539">Nucleus</keyword>
<dbReference type="InterPro" id="IPR029063">
    <property type="entry name" value="SAM-dependent_MTases_sf"/>
</dbReference>
<evidence type="ECO:0000256" key="8">
    <source>
        <dbReference type="ARBA" id="ARBA00023242"/>
    </source>
</evidence>
<dbReference type="GO" id="GO:0070901">
    <property type="term" value="P:mitochondrial tRNA methylation"/>
    <property type="evidence" value="ECO:0007669"/>
    <property type="project" value="UniProtKB-ARBA"/>
</dbReference>
<dbReference type="Pfam" id="PF02475">
    <property type="entry name" value="TRM5-TYW2_MTfase"/>
    <property type="match status" value="1"/>
</dbReference>
<comment type="subcellular location">
    <subcellularLocation>
        <location evidence="10">Mitochondrion matrix</location>
    </subcellularLocation>
    <subcellularLocation>
        <location evidence="10">Nucleus</location>
    </subcellularLocation>
    <subcellularLocation>
        <location evidence="10">Cytoplasm</location>
    </subcellularLocation>
    <text evidence="10">Predominantly in the mitochondria and in the nucleus.</text>
</comment>
<dbReference type="GO" id="GO:0002939">
    <property type="term" value="P:tRNA N1-guanine methylation"/>
    <property type="evidence" value="ECO:0007669"/>
    <property type="project" value="TreeGrafter"/>
</dbReference>
<reference evidence="13 14" key="1">
    <citation type="journal article" date="2018" name="Plant J.">
        <title>Genome sequences of Chlorella sorokiniana UTEX 1602 and Micractinium conductrix SAG 241.80: implications to maltose excretion by a green alga.</title>
        <authorList>
            <person name="Arriola M.B."/>
            <person name="Velmurugan N."/>
            <person name="Zhang Y."/>
            <person name="Plunkett M.H."/>
            <person name="Hondzo H."/>
            <person name="Barney B.M."/>
        </authorList>
    </citation>
    <scope>NUCLEOTIDE SEQUENCE [LARGE SCALE GENOMIC DNA]</scope>
    <source>
        <strain evidence="13 14">SAG 241.80</strain>
    </source>
</reference>
<dbReference type="FunFam" id="3.30.300.110:FF:000001">
    <property type="entry name" value="tRNA (guanine(37)-N1)-methyltransferase"/>
    <property type="match status" value="1"/>
</dbReference>
<evidence type="ECO:0000256" key="4">
    <source>
        <dbReference type="ARBA" id="ARBA00022679"/>
    </source>
</evidence>
<comment type="caution">
    <text evidence="13">The sequence shown here is derived from an EMBL/GenBank/DDBJ whole genome shotgun (WGS) entry which is preliminary data.</text>
</comment>
<comment type="similarity">
    <text evidence="1">Belongs to the class I-like SAM-binding methyltransferase superfamily. TRM5/TYW2 family.</text>
</comment>
<feature type="domain" description="SAM-dependent methyltransferase TRM5/TYW2-type" evidence="12">
    <location>
        <begin position="151"/>
        <end position="480"/>
    </location>
</feature>
<protein>
    <recommendedName>
        <fullName evidence="10">tRNA (guanine(37)-N1)-methyltransferase</fullName>
        <ecNumber evidence="10">2.1.1.228</ecNumber>
    </recommendedName>
    <alternativeName>
        <fullName evidence="10">M1G-methyltransferase</fullName>
    </alternativeName>
    <alternativeName>
        <fullName evidence="10">tRNA [GM37] methyltransferase</fullName>
    </alternativeName>
    <alternativeName>
        <fullName evidence="10">tRNA methyltransferase 5 homolog</fullName>
    </alternativeName>
</protein>
<evidence type="ECO:0000313" key="13">
    <source>
        <dbReference type="EMBL" id="PSC73269.1"/>
    </source>
</evidence>
<comment type="catalytic activity">
    <reaction evidence="9 10">
        <text>guanosine(37) in tRNA + S-adenosyl-L-methionine = N(1)-methylguanosine(37) in tRNA + S-adenosyl-L-homocysteine + H(+)</text>
        <dbReference type="Rhea" id="RHEA:36899"/>
        <dbReference type="Rhea" id="RHEA-COMP:10145"/>
        <dbReference type="Rhea" id="RHEA-COMP:10147"/>
        <dbReference type="ChEBI" id="CHEBI:15378"/>
        <dbReference type="ChEBI" id="CHEBI:57856"/>
        <dbReference type="ChEBI" id="CHEBI:59789"/>
        <dbReference type="ChEBI" id="CHEBI:73542"/>
        <dbReference type="ChEBI" id="CHEBI:74269"/>
        <dbReference type="EC" id="2.1.1.228"/>
    </reaction>
</comment>
<evidence type="ECO:0000256" key="10">
    <source>
        <dbReference type="HAMAP-Rule" id="MF_03152"/>
    </source>
</evidence>
<dbReference type="InterPro" id="IPR025792">
    <property type="entry name" value="tRNA_Gua_MeTrfase_euk"/>
</dbReference>
<dbReference type="GO" id="GO:0052906">
    <property type="term" value="F:tRNA (guanine(37)-N1)-methyltransferase activity"/>
    <property type="evidence" value="ECO:0007669"/>
    <property type="project" value="UniProtKB-UniRule"/>
</dbReference>
<keyword evidence="4 10" id="KW-0808">Transferase</keyword>
<dbReference type="Gene3D" id="3.30.300.110">
    <property type="entry name" value="Met-10+ protein-like domains"/>
    <property type="match status" value="1"/>
</dbReference>
<feature type="binding site" evidence="10">
    <location>
        <position position="397"/>
    </location>
    <ligand>
        <name>S-adenosyl-L-methionine</name>
        <dbReference type="ChEBI" id="CHEBI:59789"/>
    </ligand>
</feature>
<dbReference type="Gene3D" id="3.40.50.150">
    <property type="entry name" value="Vaccinia Virus protein VP39"/>
    <property type="match status" value="1"/>
</dbReference>
<dbReference type="OrthoDB" id="408788at2759"/>
<evidence type="ECO:0000313" key="14">
    <source>
        <dbReference type="Proteomes" id="UP000239649"/>
    </source>
</evidence>
<dbReference type="EC" id="2.1.1.228" evidence="10"/>
<dbReference type="PROSITE" id="PS51684">
    <property type="entry name" value="SAM_MT_TRM5_TYW2"/>
    <property type="match status" value="1"/>
</dbReference>
<keyword evidence="2 10" id="KW-0963">Cytoplasm</keyword>
<dbReference type="InterPro" id="IPR056744">
    <property type="entry name" value="TRM5/TYW2-like_N"/>
</dbReference>
<dbReference type="SUPFAM" id="SSF53335">
    <property type="entry name" value="S-adenosyl-L-methionine-dependent methyltransferases"/>
    <property type="match status" value="1"/>
</dbReference>
<evidence type="ECO:0000256" key="1">
    <source>
        <dbReference type="ARBA" id="ARBA00009775"/>
    </source>
</evidence>
<dbReference type="EMBL" id="LHPF02000007">
    <property type="protein sequence ID" value="PSC73269.1"/>
    <property type="molecule type" value="Genomic_DNA"/>
</dbReference>
<dbReference type="Pfam" id="PF25133">
    <property type="entry name" value="TYW2_N_2"/>
    <property type="match status" value="1"/>
</dbReference>
<gene>
    <name evidence="13" type="ORF">C2E20_3327</name>
</gene>
<feature type="compositionally biased region" description="Low complexity" evidence="11">
    <location>
        <begin position="344"/>
        <end position="367"/>
    </location>
</feature>